<sequence length="315" mass="32776">MHRTIFAAALVLSASPAFAHATLEKGEAPSGGYKAVIRIGHGCDGQSTQTLQVKIPEGFVSAKPMPKPGWELNVEKGDYAKTYKLHGSDVGTGTKTVTWTGGDLSDDFYDEFVIQGSIQAEPGAQLPFIVTQRCATASVAWDEIAKPGQDSHSLDHPAPFVTVVASDGADAHVHGGHGSHDAAQITAGDLVLSAGWARATLPGQKTGGAYVTITNKGGQADRLVSASSSASEKVEVHSMSTENDVMVMRPVEGGLEIPAGGKVELAPGGLHLMLTNVKAPFKEGETVPVTLQFEKAGAVTLDLPVQKGAGSEHQH</sequence>
<dbReference type="InterPro" id="IPR036182">
    <property type="entry name" value="PCuAC_sf"/>
</dbReference>
<dbReference type="InterPro" id="IPR038507">
    <property type="entry name" value="YcnI-like_sf"/>
</dbReference>
<dbReference type="InterPro" id="IPR007410">
    <property type="entry name" value="LpqE-like"/>
</dbReference>
<name>A0ABT1CBD5_9HYPH</name>
<feature type="chain" id="PRO_5046231393" evidence="1">
    <location>
        <begin position="20"/>
        <end position="315"/>
    </location>
</feature>
<dbReference type="PANTHER" id="PTHR36302:SF1">
    <property type="entry name" value="COPPER CHAPERONE PCU(A)C"/>
    <property type="match status" value="1"/>
</dbReference>
<dbReference type="Proteomes" id="UP001205906">
    <property type="component" value="Unassembled WGS sequence"/>
</dbReference>
<accession>A0ABT1CBD5</accession>
<proteinExistence type="predicted"/>
<dbReference type="PIRSF" id="PIRSF037139">
    <property type="entry name" value="UCP037139"/>
    <property type="match status" value="1"/>
</dbReference>
<keyword evidence="1" id="KW-0732">Signal</keyword>
<keyword evidence="4" id="KW-1185">Reference proteome</keyword>
<evidence type="ECO:0000256" key="1">
    <source>
        <dbReference type="SAM" id="SignalP"/>
    </source>
</evidence>
<protein>
    <submittedName>
        <fullName evidence="3">DUF1775 domain-containing protein</fullName>
    </submittedName>
</protein>
<organism evidence="3 4">
    <name type="scientific">Mesorhizobium liriopis</name>
    <dbReference type="NCBI Taxonomy" id="2953882"/>
    <lineage>
        <taxon>Bacteria</taxon>
        <taxon>Pseudomonadati</taxon>
        <taxon>Pseudomonadota</taxon>
        <taxon>Alphaproteobacteria</taxon>
        <taxon>Hyphomicrobiales</taxon>
        <taxon>Phyllobacteriaceae</taxon>
        <taxon>Mesorhizobium</taxon>
    </lineage>
</organism>
<dbReference type="SUPFAM" id="SSF110087">
    <property type="entry name" value="DR1885-like metal-binding protein"/>
    <property type="match status" value="1"/>
</dbReference>
<gene>
    <name evidence="3" type="ORF">NGM99_17000</name>
</gene>
<dbReference type="InterPro" id="IPR012533">
    <property type="entry name" value="YcnI-copper_dom"/>
</dbReference>
<dbReference type="InterPro" id="IPR021174">
    <property type="entry name" value="UCP037139"/>
</dbReference>
<dbReference type="Gene3D" id="2.60.40.1890">
    <property type="entry name" value="PCu(A)C copper chaperone"/>
    <property type="match status" value="1"/>
</dbReference>
<dbReference type="EMBL" id="JAMXQS010000008">
    <property type="protein sequence ID" value="MCO6051485.1"/>
    <property type="molecule type" value="Genomic_DNA"/>
</dbReference>
<evidence type="ECO:0000313" key="4">
    <source>
        <dbReference type="Proteomes" id="UP001205906"/>
    </source>
</evidence>
<reference evidence="3 4" key="1">
    <citation type="submission" date="2022-06" db="EMBL/GenBank/DDBJ databases">
        <title>Mesorhizobium sp. strain RP14 Genome sequencing and assembly.</title>
        <authorList>
            <person name="Kim I."/>
        </authorList>
    </citation>
    <scope>NUCLEOTIDE SEQUENCE [LARGE SCALE GENOMIC DNA]</scope>
    <source>
        <strain evidence="4">RP14(2022)</strain>
    </source>
</reference>
<evidence type="ECO:0000313" key="3">
    <source>
        <dbReference type="EMBL" id="MCO6051485.1"/>
    </source>
</evidence>
<dbReference type="InterPro" id="IPR058248">
    <property type="entry name" value="Lxx211020-like"/>
</dbReference>
<feature type="domain" description="YncI copper-binding" evidence="2">
    <location>
        <begin position="20"/>
        <end position="163"/>
    </location>
</feature>
<dbReference type="CDD" id="cd08545">
    <property type="entry name" value="YcnI_like"/>
    <property type="match status" value="1"/>
</dbReference>
<dbReference type="Gene3D" id="2.60.40.2230">
    <property type="entry name" value="Uncharacterised protein YcnI-like PF07987, DUF1775"/>
    <property type="match status" value="1"/>
</dbReference>
<dbReference type="PANTHER" id="PTHR36302">
    <property type="entry name" value="BLR7088 PROTEIN"/>
    <property type="match status" value="1"/>
</dbReference>
<dbReference type="Pfam" id="PF07987">
    <property type="entry name" value="DUF1775"/>
    <property type="match status" value="1"/>
</dbReference>
<comment type="caution">
    <text evidence="3">The sequence shown here is derived from an EMBL/GenBank/DDBJ whole genome shotgun (WGS) entry which is preliminary data.</text>
</comment>
<evidence type="ECO:0000259" key="2">
    <source>
        <dbReference type="Pfam" id="PF07987"/>
    </source>
</evidence>
<dbReference type="RefSeq" id="WP_252821098.1">
    <property type="nucleotide sequence ID" value="NZ_JAMXQS010000008.1"/>
</dbReference>
<feature type="signal peptide" evidence="1">
    <location>
        <begin position="1"/>
        <end position="19"/>
    </location>
</feature>
<dbReference type="Pfam" id="PF04314">
    <property type="entry name" value="PCuAC"/>
    <property type="match status" value="1"/>
</dbReference>